<proteinExistence type="inferred from homology"/>
<evidence type="ECO:0000256" key="4">
    <source>
        <dbReference type="ARBA" id="ARBA00022884"/>
    </source>
</evidence>
<protein>
    <recommendedName>
        <fullName evidence="6 7">Peptidyl-tRNA hydrolase</fullName>
        <shortName evidence="7">Pth</shortName>
        <ecNumber evidence="1 7">3.1.1.29</ecNumber>
    </recommendedName>
</protein>
<accession>A0A2H0VH36</accession>
<dbReference type="AlphaFoldDB" id="A0A2H0VH36"/>
<comment type="subcellular location">
    <subcellularLocation>
        <location evidence="7">Cytoplasm</location>
    </subcellularLocation>
</comment>
<feature type="binding site" evidence="7">
    <location>
        <position position="108"/>
    </location>
    <ligand>
        <name>tRNA</name>
        <dbReference type="ChEBI" id="CHEBI:17843"/>
    </ligand>
</feature>
<evidence type="ECO:0000313" key="10">
    <source>
        <dbReference type="Proteomes" id="UP000230776"/>
    </source>
</evidence>
<evidence type="ECO:0000256" key="8">
    <source>
        <dbReference type="SAM" id="Phobius"/>
    </source>
</evidence>
<dbReference type="PROSITE" id="PS01196">
    <property type="entry name" value="PEPT_TRNA_HYDROL_2"/>
    <property type="match status" value="1"/>
</dbReference>
<evidence type="ECO:0000256" key="5">
    <source>
        <dbReference type="ARBA" id="ARBA00038063"/>
    </source>
</evidence>
<dbReference type="GO" id="GO:0072344">
    <property type="term" value="P:rescue of stalled ribosome"/>
    <property type="evidence" value="ECO:0007669"/>
    <property type="project" value="UniProtKB-UniRule"/>
</dbReference>
<feature type="site" description="Discriminates between blocked and unblocked aminoacyl-tRNA" evidence="7">
    <location>
        <position position="56"/>
    </location>
</feature>
<evidence type="ECO:0000256" key="3">
    <source>
        <dbReference type="ARBA" id="ARBA00022801"/>
    </source>
</evidence>
<dbReference type="InterPro" id="IPR001328">
    <property type="entry name" value="Pept_tRNA_hydro"/>
</dbReference>
<keyword evidence="8" id="KW-1133">Transmembrane helix</keyword>
<dbReference type="PANTHER" id="PTHR17224:SF1">
    <property type="entry name" value="PEPTIDYL-TRNA HYDROLASE"/>
    <property type="match status" value="1"/>
</dbReference>
<gene>
    <name evidence="7" type="primary">pth</name>
    <name evidence="9" type="ORF">COT88_01925</name>
</gene>
<dbReference type="InterPro" id="IPR018171">
    <property type="entry name" value="Pept_tRNA_hydro_CS"/>
</dbReference>
<evidence type="ECO:0000256" key="2">
    <source>
        <dbReference type="ARBA" id="ARBA00022555"/>
    </source>
</evidence>
<comment type="function">
    <text evidence="7">Catalyzes the release of premature peptidyl moieties from peptidyl-tRNA molecules trapped in stalled 50S ribosomal subunits, and thus maintains levels of free tRNAs and 50S ribosomes.</text>
</comment>
<keyword evidence="8" id="KW-0472">Membrane</keyword>
<keyword evidence="4 7" id="KW-0694">RNA-binding</keyword>
<dbReference type="HAMAP" id="MF_00083">
    <property type="entry name" value="Pept_tRNA_hydro_bact"/>
    <property type="match status" value="1"/>
</dbReference>
<dbReference type="GO" id="GO:0004045">
    <property type="term" value="F:peptidyl-tRNA hydrolase activity"/>
    <property type="evidence" value="ECO:0007669"/>
    <property type="project" value="UniProtKB-UniRule"/>
</dbReference>
<reference evidence="10" key="1">
    <citation type="submission" date="2017-09" db="EMBL/GenBank/DDBJ databases">
        <title>Depth-based differentiation of microbial function through sediment-hosted aquifers and enrichment of novel symbionts in the deep terrestrial subsurface.</title>
        <authorList>
            <person name="Probst A.J."/>
            <person name="Ladd B."/>
            <person name="Jarett J.K."/>
            <person name="Geller-Mcgrath D.E."/>
            <person name="Sieber C.M.K."/>
            <person name="Emerson J.B."/>
            <person name="Anantharaman K."/>
            <person name="Thomas B.C."/>
            <person name="Malmstrom R."/>
            <person name="Stieglmeier M."/>
            <person name="Klingl A."/>
            <person name="Woyke T."/>
            <person name="Ryan C.M."/>
            <person name="Banfield J.F."/>
        </authorList>
    </citation>
    <scope>NUCLEOTIDE SEQUENCE [LARGE SCALE GENOMIC DNA]</scope>
</reference>
<keyword evidence="8" id="KW-0812">Transmembrane</keyword>
<keyword evidence="3 7" id="KW-0378">Hydrolase</keyword>
<comment type="subunit">
    <text evidence="7">Monomer.</text>
</comment>
<dbReference type="SUPFAM" id="SSF53178">
    <property type="entry name" value="Peptidyl-tRNA hydrolase-like"/>
    <property type="match status" value="1"/>
</dbReference>
<feature type="binding site" evidence="7">
    <location>
        <position position="154"/>
    </location>
    <ligand>
        <name>tRNA</name>
        <dbReference type="ChEBI" id="CHEBI:17843"/>
    </ligand>
</feature>
<dbReference type="NCBIfam" id="TIGR00447">
    <property type="entry name" value="pth"/>
    <property type="match status" value="1"/>
</dbReference>
<dbReference type="PANTHER" id="PTHR17224">
    <property type="entry name" value="PEPTIDYL-TRNA HYDROLASE"/>
    <property type="match status" value="1"/>
</dbReference>
<dbReference type="InterPro" id="IPR036416">
    <property type="entry name" value="Pept_tRNA_hydro_sf"/>
</dbReference>
<dbReference type="Pfam" id="PF01195">
    <property type="entry name" value="Pept_tRNA_hydro"/>
    <property type="match status" value="1"/>
</dbReference>
<feature type="transmembrane region" description="Helical" evidence="8">
    <location>
        <begin position="20"/>
        <end position="38"/>
    </location>
</feature>
<sequence length="215" mass="24502">MEISATRSTSNTSRRERKNCFIGGILIKLISMFKIPFLNSPKKDSPKHNLIIGLGNPGDKYKDTYHNVGFKYIDYLLSKNGLSLKKYKTFEYVKTPDLILVKPTTYMNTSGLPIKEALKFFKIKPEKMLVVHDDSDIPFGEYKISFDRGDAGHNGIKSIINHLKTNTFNRLRIGIRKQKGKASDFVLKNMNPSDLKTLDKLFSEIEAIYSEGDTK</sequence>
<dbReference type="Gene3D" id="3.40.50.1470">
    <property type="entry name" value="Peptidyl-tRNA hydrolase"/>
    <property type="match status" value="1"/>
</dbReference>
<feature type="binding site" evidence="7">
    <location>
        <position position="106"/>
    </location>
    <ligand>
        <name>tRNA</name>
        <dbReference type="ChEBI" id="CHEBI:17843"/>
    </ligand>
</feature>
<dbReference type="CDD" id="cd00462">
    <property type="entry name" value="PTH"/>
    <property type="match status" value="1"/>
</dbReference>
<comment type="caution">
    <text evidence="9">The sequence shown here is derived from an EMBL/GenBank/DDBJ whole genome shotgun (WGS) entry which is preliminary data.</text>
</comment>
<feature type="active site" description="Proton acceptor" evidence="7">
    <location>
        <position position="66"/>
    </location>
</feature>
<feature type="site" description="Stabilizes the basic form of H active site to accept a proton" evidence="7">
    <location>
        <position position="133"/>
    </location>
</feature>
<comment type="similarity">
    <text evidence="5 7">Belongs to the PTH family.</text>
</comment>
<evidence type="ECO:0000256" key="1">
    <source>
        <dbReference type="ARBA" id="ARBA00013260"/>
    </source>
</evidence>
<keyword evidence="2 7" id="KW-0820">tRNA-binding</keyword>
<dbReference type="EC" id="3.1.1.29" evidence="1 7"/>
<dbReference type="GO" id="GO:0005737">
    <property type="term" value="C:cytoplasm"/>
    <property type="evidence" value="ECO:0007669"/>
    <property type="project" value="UniProtKB-SubCell"/>
</dbReference>
<evidence type="ECO:0000256" key="6">
    <source>
        <dbReference type="ARBA" id="ARBA00050038"/>
    </source>
</evidence>
<evidence type="ECO:0000256" key="7">
    <source>
        <dbReference type="HAMAP-Rule" id="MF_00083"/>
    </source>
</evidence>
<comment type="function">
    <text evidence="7">Hydrolyzes ribosome-free peptidyl-tRNAs (with 1 or more amino acids incorporated), which drop off the ribosome during protein synthesis, or as a result of ribosome stalling.</text>
</comment>
<name>A0A2H0VH36_9BACT</name>
<keyword evidence="7" id="KW-0963">Cytoplasm</keyword>
<dbReference type="EMBL" id="PFAG01000018">
    <property type="protein sequence ID" value="PIR98391.1"/>
    <property type="molecule type" value="Genomic_DNA"/>
</dbReference>
<feature type="binding site" evidence="7">
    <location>
        <position position="61"/>
    </location>
    <ligand>
        <name>tRNA</name>
        <dbReference type="ChEBI" id="CHEBI:17843"/>
    </ligand>
</feature>
<organism evidence="9 10">
    <name type="scientific">Candidatus Colwellbacteria bacterium CG10_big_fil_rev_8_21_14_0_10_41_28</name>
    <dbReference type="NCBI Taxonomy" id="1974539"/>
    <lineage>
        <taxon>Bacteria</taxon>
        <taxon>Candidatus Colwelliibacteriota</taxon>
    </lineage>
</organism>
<dbReference type="Proteomes" id="UP000230776">
    <property type="component" value="Unassembled WGS sequence"/>
</dbReference>
<evidence type="ECO:0000313" key="9">
    <source>
        <dbReference type="EMBL" id="PIR98391.1"/>
    </source>
</evidence>
<dbReference type="GO" id="GO:0006515">
    <property type="term" value="P:protein quality control for misfolded or incompletely synthesized proteins"/>
    <property type="evidence" value="ECO:0007669"/>
    <property type="project" value="UniProtKB-UniRule"/>
</dbReference>
<dbReference type="GO" id="GO:0000049">
    <property type="term" value="F:tRNA binding"/>
    <property type="evidence" value="ECO:0007669"/>
    <property type="project" value="UniProtKB-UniRule"/>
</dbReference>
<comment type="catalytic activity">
    <reaction evidence="7">
        <text>an N-acyl-L-alpha-aminoacyl-tRNA + H2O = an N-acyl-L-amino acid + a tRNA + H(+)</text>
        <dbReference type="Rhea" id="RHEA:54448"/>
        <dbReference type="Rhea" id="RHEA-COMP:10123"/>
        <dbReference type="Rhea" id="RHEA-COMP:13883"/>
        <dbReference type="ChEBI" id="CHEBI:15377"/>
        <dbReference type="ChEBI" id="CHEBI:15378"/>
        <dbReference type="ChEBI" id="CHEBI:59874"/>
        <dbReference type="ChEBI" id="CHEBI:78442"/>
        <dbReference type="ChEBI" id="CHEBI:138191"/>
        <dbReference type="EC" id="3.1.1.29"/>
    </reaction>
</comment>